<organism evidence="2 3">
    <name type="scientific">Linnemannia gamsii</name>
    <dbReference type="NCBI Taxonomy" id="64522"/>
    <lineage>
        <taxon>Eukaryota</taxon>
        <taxon>Fungi</taxon>
        <taxon>Fungi incertae sedis</taxon>
        <taxon>Mucoromycota</taxon>
        <taxon>Mortierellomycotina</taxon>
        <taxon>Mortierellomycetes</taxon>
        <taxon>Mortierellales</taxon>
        <taxon>Mortierellaceae</taxon>
        <taxon>Linnemannia</taxon>
    </lineage>
</organism>
<feature type="region of interest" description="Disordered" evidence="1">
    <location>
        <begin position="598"/>
        <end position="638"/>
    </location>
</feature>
<feature type="region of interest" description="Disordered" evidence="1">
    <location>
        <begin position="534"/>
        <end position="558"/>
    </location>
</feature>
<evidence type="ECO:0000256" key="1">
    <source>
        <dbReference type="SAM" id="MobiDB-lite"/>
    </source>
</evidence>
<name>A0A9P6RDX8_9FUNG</name>
<feature type="region of interest" description="Disordered" evidence="1">
    <location>
        <begin position="485"/>
        <end position="505"/>
    </location>
</feature>
<gene>
    <name evidence="2" type="ORF">BGZ97_008424</name>
</gene>
<comment type="caution">
    <text evidence="2">The sequence shown here is derived from an EMBL/GenBank/DDBJ whole genome shotgun (WGS) entry which is preliminary data.</text>
</comment>
<dbReference type="Proteomes" id="UP000823405">
    <property type="component" value="Unassembled WGS sequence"/>
</dbReference>
<accession>A0A9P6RDX8</accession>
<dbReference type="EMBL" id="JAAAIN010000385">
    <property type="protein sequence ID" value="KAG0315265.1"/>
    <property type="molecule type" value="Genomic_DNA"/>
</dbReference>
<evidence type="ECO:0000313" key="2">
    <source>
        <dbReference type="EMBL" id="KAG0315265.1"/>
    </source>
</evidence>
<dbReference type="OrthoDB" id="2411938at2759"/>
<keyword evidence="3" id="KW-1185">Reference proteome</keyword>
<proteinExistence type="predicted"/>
<reference evidence="2" key="1">
    <citation type="journal article" date="2020" name="Fungal Divers.">
        <title>Resolving the Mortierellaceae phylogeny through synthesis of multi-gene phylogenetics and phylogenomics.</title>
        <authorList>
            <person name="Vandepol N."/>
            <person name="Liber J."/>
            <person name="Desiro A."/>
            <person name="Na H."/>
            <person name="Kennedy M."/>
            <person name="Barry K."/>
            <person name="Grigoriev I.V."/>
            <person name="Miller A.N."/>
            <person name="O'Donnell K."/>
            <person name="Stajich J.E."/>
            <person name="Bonito G."/>
        </authorList>
    </citation>
    <scope>NUCLEOTIDE SEQUENCE</scope>
    <source>
        <strain evidence="2">NVP60</strain>
    </source>
</reference>
<sequence length="638" mass="71722">MKEIGGLMRRPFSLEASFKENFIVGLSETFPDSHVCSTEAEKCIAACSDEKVFEGQVWYRIIVNNDSDTLIYTSITRVLRKMPKSSDYGLYLKDNVVAKLDLFNKPNNSIQALKSNTFSQTPEILNNPIRPRPTITPIFTRLRQLYPKVVSEIRAVCHFKGFAAAVAEWVFNHAMTDSRKIQSVMMSAVDVCGRIQVHLYYAGILWTSNNEAFAEHIFAIVLEDANFTTALARLLYFGDRFQAFKSMSSTGFLDTGRAAMAAYGFFVQKTAFKPLSQTSNLPFGDISGMIAKPVQVAFKNHYQKTSVNTDGGNMAMSDITYFFLHNGNLSPSGVQNKRLVDFPKVKLTPGFVCLNEANITNILWSNKGARAILQLILCRRLNPPGPNQSITFDTKQDLEYLQDEYRGLVMDVIFGHGDYTHVDFMRNRYRELAATDEDVPAHVPLDQGDSSNRRPSPRYWLKGSIFTDGLVIYHLAYDASITKTRRQQQQSLRQDEDDIEGNDDLDLMDSFDDDLEFDHLDADELAAVMKEADVDMDSESRYEEGDPNQPYASSSNSTLLHTTKTVRADPTPVDPGSAPTSKVLMWIQIRLQTRHGRDGRLVPGRYPTSRSNSLRLNHAPIPAKPSFLGGMQENASLP</sequence>
<protein>
    <submittedName>
        <fullName evidence="2">Uncharacterized protein</fullName>
    </submittedName>
</protein>
<evidence type="ECO:0000313" key="3">
    <source>
        <dbReference type="Proteomes" id="UP000823405"/>
    </source>
</evidence>
<feature type="compositionally biased region" description="Acidic residues" evidence="1">
    <location>
        <begin position="495"/>
        <end position="505"/>
    </location>
</feature>
<dbReference type="AlphaFoldDB" id="A0A9P6RDX8"/>
<feature type="compositionally biased region" description="Basic and acidic residues" evidence="1">
    <location>
        <begin position="534"/>
        <end position="544"/>
    </location>
</feature>